<feature type="disulfide bond" evidence="9">
    <location>
        <begin position="47"/>
        <end position="80"/>
    </location>
</feature>
<dbReference type="Pfam" id="PF05730">
    <property type="entry name" value="CFEM"/>
    <property type="match status" value="1"/>
</dbReference>
<keyword evidence="10" id="KW-1133">Transmembrane helix</keyword>
<keyword evidence="6 11" id="KW-0732">Signal</keyword>
<evidence type="ECO:0000313" key="14">
    <source>
        <dbReference type="Proteomes" id="UP000076580"/>
    </source>
</evidence>
<feature type="signal peptide" evidence="11">
    <location>
        <begin position="1"/>
        <end position="17"/>
    </location>
</feature>
<feature type="transmembrane region" description="Helical" evidence="10">
    <location>
        <begin position="162"/>
        <end position="186"/>
    </location>
</feature>
<accession>A0A151GJ52</accession>
<keyword evidence="5" id="KW-0325">Glycoprotein</keyword>
<evidence type="ECO:0000313" key="13">
    <source>
        <dbReference type="EMBL" id="KYK57153.1"/>
    </source>
</evidence>
<keyword evidence="10" id="KW-0812">Transmembrane</keyword>
<keyword evidence="14" id="KW-1185">Reference proteome</keyword>
<protein>
    <recommendedName>
        <fullName evidence="12">CFEM domain-containing protein</fullName>
    </recommendedName>
</protein>
<evidence type="ECO:0000256" key="7">
    <source>
        <dbReference type="ARBA" id="ARBA00023157"/>
    </source>
</evidence>
<dbReference type="Proteomes" id="UP000076580">
    <property type="component" value="Chromosome 02"/>
</dbReference>
<keyword evidence="10" id="KW-0472">Membrane</keyword>
<evidence type="ECO:0000256" key="5">
    <source>
        <dbReference type="ARBA" id="ARBA00022622"/>
    </source>
</evidence>
<evidence type="ECO:0000259" key="12">
    <source>
        <dbReference type="PROSITE" id="PS52012"/>
    </source>
</evidence>
<dbReference type="PROSITE" id="PS52012">
    <property type="entry name" value="CFEM"/>
    <property type="match status" value="1"/>
</dbReference>
<dbReference type="AlphaFoldDB" id="A0A151GJ52"/>
<organism evidence="13 14">
    <name type="scientific">Drechmeria coniospora</name>
    <name type="common">Nematophagous fungus</name>
    <name type="synonym">Meria coniospora</name>
    <dbReference type="NCBI Taxonomy" id="98403"/>
    <lineage>
        <taxon>Eukaryota</taxon>
        <taxon>Fungi</taxon>
        <taxon>Dikarya</taxon>
        <taxon>Ascomycota</taxon>
        <taxon>Pezizomycotina</taxon>
        <taxon>Sordariomycetes</taxon>
        <taxon>Hypocreomycetidae</taxon>
        <taxon>Hypocreales</taxon>
        <taxon>Ophiocordycipitaceae</taxon>
        <taxon>Drechmeria</taxon>
    </lineage>
</organism>
<keyword evidence="4" id="KW-0964">Secreted</keyword>
<proteinExistence type="inferred from homology"/>
<name>A0A151GJ52_DRECN</name>
<evidence type="ECO:0000256" key="2">
    <source>
        <dbReference type="ARBA" id="ARBA00004613"/>
    </source>
</evidence>
<evidence type="ECO:0000256" key="3">
    <source>
        <dbReference type="ARBA" id="ARBA00010031"/>
    </source>
</evidence>
<dbReference type="EMBL" id="LAYC01000002">
    <property type="protein sequence ID" value="KYK57153.1"/>
    <property type="molecule type" value="Genomic_DNA"/>
</dbReference>
<dbReference type="OrthoDB" id="3767534at2759"/>
<sequence length="187" mass="17923">MKFTAVATVAMAALVSAADIPDCAKPCILDAAKAPTTNCEGNYACICKNIEAVRPLATGCVIKACSDKIAQVLKGIEDVCKEALSAPPAASGPASSAAATGVASTSVAASVPASSPASKPSTPQASATATHAATAVSSVDCSTTLAPSVTPHKNTTVPTTSAIVTAGAAGLASVGGLAMLALGALAL</sequence>
<dbReference type="SMART" id="SM00747">
    <property type="entry name" value="CFEM"/>
    <property type="match status" value="1"/>
</dbReference>
<gene>
    <name evidence="13" type="ORF">DCS_04160</name>
</gene>
<comment type="subcellular location">
    <subcellularLocation>
        <location evidence="1">Membrane</location>
        <topology evidence="1">Lipid-anchor</topology>
        <topology evidence="1">GPI-anchor</topology>
    </subcellularLocation>
    <subcellularLocation>
        <location evidence="2">Secreted</location>
    </subcellularLocation>
</comment>
<evidence type="ECO:0000256" key="11">
    <source>
        <dbReference type="SAM" id="SignalP"/>
    </source>
</evidence>
<dbReference type="GeneID" id="63716803"/>
<dbReference type="GO" id="GO:0005576">
    <property type="term" value="C:extracellular region"/>
    <property type="evidence" value="ECO:0007669"/>
    <property type="project" value="UniProtKB-SubCell"/>
</dbReference>
<dbReference type="RefSeq" id="XP_040656505.1">
    <property type="nucleotide sequence ID" value="XM_040801472.1"/>
</dbReference>
<keyword evidence="5" id="KW-0336">GPI-anchor</keyword>
<reference evidence="13 14" key="1">
    <citation type="journal article" date="2016" name="Sci. Rep.">
        <title>Insights into Adaptations to a Near-Obligate Nematode Endoparasitic Lifestyle from the Finished Genome of Drechmeria coniospora.</title>
        <authorList>
            <person name="Zhang L."/>
            <person name="Zhou Z."/>
            <person name="Guo Q."/>
            <person name="Fokkens L."/>
            <person name="Miskei M."/>
            <person name="Pocsi I."/>
            <person name="Zhang W."/>
            <person name="Chen M."/>
            <person name="Wang L."/>
            <person name="Sun Y."/>
            <person name="Donzelli B.G."/>
            <person name="Gibson D.M."/>
            <person name="Nelson D.R."/>
            <person name="Luo J.G."/>
            <person name="Rep M."/>
            <person name="Liu H."/>
            <person name="Yang S."/>
            <person name="Wang J."/>
            <person name="Krasnoff S.B."/>
            <person name="Xu Y."/>
            <person name="Molnar I."/>
            <person name="Lin M."/>
        </authorList>
    </citation>
    <scope>NUCLEOTIDE SEQUENCE [LARGE SCALE GENOMIC DNA]</scope>
    <source>
        <strain evidence="13 14">ARSEF 6962</strain>
    </source>
</reference>
<dbReference type="InterPro" id="IPR008427">
    <property type="entry name" value="Extracellular_membr_CFEM_dom"/>
</dbReference>
<dbReference type="GO" id="GO:0098552">
    <property type="term" value="C:side of membrane"/>
    <property type="evidence" value="ECO:0007669"/>
    <property type="project" value="UniProtKB-KW"/>
</dbReference>
<comment type="similarity">
    <text evidence="3">Belongs to the RBT5 family.</text>
</comment>
<feature type="domain" description="CFEM" evidence="12">
    <location>
        <begin position="1"/>
        <end position="107"/>
    </location>
</feature>
<evidence type="ECO:0000256" key="4">
    <source>
        <dbReference type="ARBA" id="ARBA00022525"/>
    </source>
</evidence>
<evidence type="ECO:0000256" key="9">
    <source>
        <dbReference type="PROSITE-ProRule" id="PRU01356"/>
    </source>
</evidence>
<keyword evidence="7 9" id="KW-1015">Disulfide bond</keyword>
<evidence type="ECO:0000256" key="10">
    <source>
        <dbReference type="SAM" id="Phobius"/>
    </source>
</evidence>
<dbReference type="STRING" id="98403.A0A151GJ52"/>
<evidence type="ECO:0000256" key="1">
    <source>
        <dbReference type="ARBA" id="ARBA00004589"/>
    </source>
</evidence>
<feature type="chain" id="PRO_5007580624" description="CFEM domain-containing protein" evidence="11">
    <location>
        <begin position="18"/>
        <end position="187"/>
    </location>
</feature>
<comment type="caution">
    <text evidence="13">The sequence shown here is derived from an EMBL/GenBank/DDBJ whole genome shotgun (WGS) entry which is preliminary data.</text>
</comment>
<dbReference type="InParanoid" id="A0A151GJ52"/>
<evidence type="ECO:0000256" key="6">
    <source>
        <dbReference type="ARBA" id="ARBA00022729"/>
    </source>
</evidence>
<keyword evidence="8" id="KW-0449">Lipoprotein</keyword>
<evidence type="ECO:0000256" key="8">
    <source>
        <dbReference type="ARBA" id="ARBA00023288"/>
    </source>
</evidence>
<comment type="caution">
    <text evidence="9">Lacks conserved residue(s) required for the propagation of feature annotation.</text>
</comment>